<keyword evidence="1" id="KW-0521">NADP</keyword>
<evidence type="ECO:0000313" key="8">
    <source>
        <dbReference type="Proteomes" id="UP000193104"/>
    </source>
</evidence>
<dbReference type="GO" id="GO:0016618">
    <property type="term" value="F:hydroxypyruvate reductase [NAD(P)H] activity"/>
    <property type="evidence" value="ECO:0007669"/>
    <property type="project" value="TreeGrafter"/>
</dbReference>
<dbReference type="InterPro" id="IPR006140">
    <property type="entry name" value="D-isomer_DH_NAD-bd"/>
</dbReference>
<evidence type="ECO:0000256" key="2">
    <source>
        <dbReference type="ARBA" id="ARBA00023002"/>
    </source>
</evidence>
<reference evidence="7 8" key="1">
    <citation type="journal article" date="2017" name="Antonie Van Leeuwenhoek">
        <title>Phylogenomic resolution of the bacterial genus Pantoea and its relationship with Erwinia and Tatumella.</title>
        <authorList>
            <person name="Palmer M."/>
            <person name="Steenkamp E.T."/>
            <person name="Coetzee M.P."/>
            <person name="Chan W.Y."/>
            <person name="van Zyl E."/>
            <person name="De Maayer P."/>
            <person name="Coutinho T.A."/>
            <person name="Blom J."/>
            <person name="Smits T.H."/>
            <person name="Duffy B."/>
            <person name="Venter S.N."/>
        </authorList>
    </citation>
    <scope>NUCLEOTIDE SEQUENCE [LARGE SCALE GENOMIC DNA]</scope>
    <source>
        <strain evidence="7 8">LMG 26277</strain>
    </source>
</reference>
<comment type="caution">
    <text evidence="7">The sequence shown here is derived from an EMBL/GenBank/DDBJ whole genome shotgun (WGS) entry which is preliminary data.</text>
</comment>
<feature type="domain" description="D-isomer specific 2-hydroxyacid dehydrogenase catalytic" evidence="5">
    <location>
        <begin position="37"/>
        <end position="336"/>
    </location>
</feature>
<dbReference type="EMBL" id="MLFS01000010">
    <property type="protein sequence ID" value="ORM74219.1"/>
    <property type="molecule type" value="Genomic_DNA"/>
</dbReference>
<dbReference type="Proteomes" id="UP000193104">
    <property type="component" value="Unassembled WGS sequence"/>
</dbReference>
<keyword evidence="3" id="KW-0520">NAD</keyword>
<dbReference type="STRING" id="1076551.HA48_05520"/>
<comment type="similarity">
    <text evidence="4">Belongs to the D-isomer specific 2-hydroxyacid dehydrogenase family.</text>
</comment>
<dbReference type="Gene3D" id="3.40.50.720">
    <property type="entry name" value="NAD(P)-binding Rossmann-like Domain"/>
    <property type="match status" value="2"/>
</dbReference>
<protein>
    <submittedName>
        <fullName evidence="7">Hydroxyacid dehydrogenase</fullName>
    </submittedName>
</protein>
<dbReference type="GO" id="GO:0005829">
    <property type="term" value="C:cytosol"/>
    <property type="evidence" value="ECO:0007669"/>
    <property type="project" value="TreeGrafter"/>
</dbReference>
<evidence type="ECO:0000256" key="1">
    <source>
        <dbReference type="ARBA" id="ARBA00022857"/>
    </source>
</evidence>
<dbReference type="Pfam" id="PF00389">
    <property type="entry name" value="2-Hacid_dh"/>
    <property type="match status" value="1"/>
</dbReference>
<evidence type="ECO:0000259" key="5">
    <source>
        <dbReference type="Pfam" id="PF00389"/>
    </source>
</evidence>
<sequence length="339" mass="36049">MGDEQQTSAGTYKSQGENHASKPFNVLLKGPLLPQRLQDNLDAHFTTFRLWQQDDSEAWLAEHGSQIDALVTSGNALMGASAALIAQLPNLKVICSNGVGYDAIDIAAAETRGIVVTNTPGVLNSCVADTGMALMLDVARRISAADRYVRAGSWQSQGRYPLTTKVGGKVCGIVGLGGIGKALAKRAQAFDMDIHFYNPRSRPDVPYQRHDSLLSLAKQADFLVLTIPGGAATHHLINAEVLRALGPQGFLINIARGSVVDEQALIAALEASEIAGAGLDVFEQEPAVPAALRQRDDVVITPHLASSTIETMAAMADLVFENLLAFSQGEAVLTRVVSR</sequence>
<dbReference type="PANTHER" id="PTHR10996:SF178">
    <property type="entry name" value="2-HYDROXYACID DEHYDROGENASE YGL185C-RELATED"/>
    <property type="match status" value="1"/>
</dbReference>
<evidence type="ECO:0000256" key="3">
    <source>
        <dbReference type="ARBA" id="ARBA00023027"/>
    </source>
</evidence>
<evidence type="ECO:0000313" key="7">
    <source>
        <dbReference type="EMBL" id="ORM74219.1"/>
    </source>
</evidence>
<keyword evidence="8" id="KW-1185">Reference proteome</keyword>
<dbReference type="SUPFAM" id="SSF51735">
    <property type="entry name" value="NAD(P)-binding Rossmann-fold domains"/>
    <property type="match status" value="1"/>
</dbReference>
<accession>A0A1X1DC07</accession>
<dbReference type="CDD" id="cd12156">
    <property type="entry name" value="HPPR"/>
    <property type="match status" value="1"/>
</dbReference>
<gene>
    <name evidence="7" type="ORF">HA48_05520</name>
</gene>
<evidence type="ECO:0000256" key="4">
    <source>
        <dbReference type="RuleBase" id="RU003719"/>
    </source>
</evidence>
<dbReference type="AlphaFoldDB" id="A0A1X1DC07"/>
<dbReference type="PANTHER" id="PTHR10996">
    <property type="entry name" value="2-HYDROXYACID DEHYDROGENASE-RELATED"/>
    <property type="match status" value="1"/>
</dbReference>
<dbReference type="InterPro" id="IPR006139">
    <property type="entry name" value="D-isomer_2_OHA_DH_cat_dom"/>
</dbReference>
<dbReference type="GO" id="GO:0051287">
    <property type="term" value="F:NAD binding"/>
    <property type="evidence" value="ECO:0007669"/>
    <property type="project" value="InterPro"/>
</dbReference>
<dbReference type="InterPro" id="IPR036291">
    <property type="entry name" value="NAD(P)-bd_dom_sf"/>
</dbReference>
<dbReference type="GO" id="GO:0030267">
    <property type="term" value="F:glyoxylate reductase (NADPH) activity"/>
    <property type="evidence" value="ECO:0007669"/>
    <property type="project" value="TreeGrafter"/>
</dbReference>
<proteinExistence type="inferred from homology"/>
<name>A0A1X1DC07_9GAMM</name>
<organism evidence="7 8">
    <name type="scientific">Pantoea wallisii</name>
    <dbReference type="NCBI Taxonomy" id="1076551"/>
    <lineage>
        <taxon>Bacteria</taxon>
        <taxon>Pseudomonadati</taxon>
        <taxon>Pseudomonadota</taxon>
        <taxon>Gammaproteobacteria</taxon>
        <taxon>Enterobacterales</taxon>
        <taxon>Erwiniaceae</taxon>
        <taxon>Pantoea</taxon>
    </lineage>
</organism>
<dbReference type="FunFam" id="3.40.50.720:FF:000213">
    <property type="entry name" value="Putative 2-hydroxyacid dehydrogenase"/>
    <property type="match status" value="1"/>
</dbReference>
<dbReference type="Pfam" id="PF02826">
    <property type="entry name" value="2-Hacid_dh_C"/>
    <property type="match status" value="1"/>
</dbReference>
<evidence type="ECO:0000259" key="6">
    <source>
        <dbReference type="Pfam" id="PF02826"/>
    </source>
</evidence>
<feature type="domain" description="D-isomer specific 2-hydroxyacid dehydrogenase NAD-binding" evidence="6">
    <location>
        <begin position="132"/>
        <end position="305"/>
    </location>
</feature>
<dbReference type="SUPFAM" id="SSF52283">
    <property type="entry name" value="Formate/glycerate dehydrogenase catalytic domain-like"/>
    <property type="match status" value="1"/>
</dbReference>
<dbReference type="InterPro" id="IPR050223">
    <property type="entry name" value="D-isomer_2-hydroxyacid_DH"/>
</dbReference>
<keyword evidence="2 4" id="KW-0560">Oxidoreductase</keyword>